<evidence type="ECO:0000256" key="4">
    <source>
        <dbReference type="ARBA" id="ARBA00023136"/>
    </source>
</evidence>
<keyword evidence="9" id="KW-1185">Reference proteome</keyword>
<feature type="domain" description="EamA" evidence="7">
    <location>
        <begin position="145"/>
        <end position="274"/>
    </location>
</feature>
<protein>
    <submittedName>
        <fullName evidence="8">DMT family transporter</fullName>
    </submittedName>
</protein>
<sequence length="281" mass="28065">MYRLIALVALTMVAFAANSLLNRAAVDSGAIGPAAFAVVRVGAGAATLVALVLIRRHALPLWNRRRWAGALSLAAYMVGFSAAYLTLDAGVGALILFGVVQITMFTLSALGGARLSTRQVAGAGVAFAGLGWVLWPAGGAPVSLSGGLWMVAAGIGWGVYSLSGRGEPAALSATAANFCLALPLTALPLLWGQAAAPVTAPGVLLAAVAGAVTSGMGYALWYALVPRLNPATAATVQLSVPVIALAAGAALLGEVPGVRLILGAAVVLGGIALALPRRARD</sequence>
<dbReference type="OrthoDB" id="321830at2"/>
<keyword evidence="2 5" id="KW-0812">Transmembrane</keyword>
<dbReference type="PANTHER" id="PTHR32322">
    <property type="entry name" value="INNER MEMBRANE TRANSPORTER"/>
    <property type="match status" value="1"/>
</dbReference>
<evidence type="ECO:0000256" key="1">
    <source>
        <dbReference type="ARBA" id="ARBA00004141"/>
    </source>
</evidence>
<evidence type="ECO:0000256" key="3">
    <source>
        <dbReference type="ARBA" id="ARBA00022989"/>
    </source>
</evidence>
<dbReference type="InterPro" id="IPR050638">
    <property type="entry name" value="AA-Vitamin_Transporters"/>
</dbReference>
<dbReference type="InterPro" id="IPR037185">
    <property type="entry name" value="EmrE-like"/>
</dbReference>
<keyword evidence="4 5" id="KW-0472">Membrane</keyword>
<evidence type="ECO:0000256" key="5">
    <source>
        <dbReference type="SAM" id="Phobius"/>
    </source>
</evidence>
<feature type="transmembrane region" description="Helical" evidence="5">
    <location>
        <begin position="33"/>
        <end position="54"/>
    </location>
</feature>
<evidence type="ECO:0000256" key="2">
    <source>
        <dbReference type="ARBA" id="ARBA00022692"/>
    </source>
</evidence>
<feature type="transmembrane region" description="Helical" evidence="5">
    <location>
        <begin position="231"/>
        <end position="252"/>
    </location>
</feature>
<evidence type="ECO:0000313" key="8">
    <source>
        <dbReference type="EMBL" id="TDE36649.1"/>
    </source>
</evidence>
<dbReference type="SUPFAM" id="SSF103481">
    <property type="entry name" value="Multidrug resistance efflux transporter EmrE"/>
    <property type="match status" value="2"/>
</dbReference>
<feature type="transmembrane region" description="Helical" evidence="5">
    <location>
        <begin position="169"/>
        <end position="191"/>
    </location>
</feature>
<comment type="caution">
    <text evidence="8">The sequence shown here is derived from an EMBL/GenBank/DDBJ whole genome shotgun (WGS) entry which is preliminary data.</text>
</comment>
<feature type="transmembrane region" description="Helical" evidence="5">
    <location>
        <begin position="144"/>
        <end position="162"/>
    </location>
</feature>
<dbReference type="AlphaFoldDB" id="A0A4R5EPI1"/>
<evidence type="ECO:0000256" key="6">
    <source>
        <dbReference type="SAM" id="SignalP"/>
    </source>
</evidence>
<feature type="transmembrane region" description="Helical" evidence="5">
    <location>
        <begin position="91"/>
        <end position="113"/>
    </location>
</feature>
<proteinExistence type="predicted"/>
<evidence type="ECO:0000313" key="9">
    <source>
        <dbReference type="Proteomes" id="UP000294662"/>
    </source>
</evidence>
<reference evidence="8 9" key="1">
    <citation type="submission" date="2019-03" db="EMBL/GenBank/DDBJ databases">
        <authorList>
            <person name="Zhang S."/>
        </authorList>
    </citation>
    <scope>NUCLEOTIDE SEQUENCE [LARGE SCALE GENOMIC DNA]</scope>
    <source>
        <strain evidence="8 9">S4J41</strain>
    </source>
</reference>
<feature type="transmembrane region" description="Helical" evidence="5">
    <location>
        <begin position="120"/>
        <end position="138"/>
    </location>
</feature>
<dbReference type="EMBL" id="SMFP01000009">
    <property type="protein sequence ID" value="TDE36649.1"/>
    <property type="molecule type" value="Genomic_DNA"/>
</dbReference>
<evidence type="ECO:0000259" key="7">
    <source>
        <dbReference type="Pfam" id="PF00892"/>
    </source>
</evidence>
<dbReference type="GO" id="GO:0016020">
    <property type="term" value="C:membrane"/>
    <property type="evidence" value="ECO:0007669"/>
    <property type="project" value="UniProtKB-SubCell"/>
</dbReference>
<gene>
    <name evidence="8" type="ORF">E1B25_14130</name>
</gene>
<feature type="transmembrane region" description="Helical" evidence="5">
    <location>
        <begin position="258"/>
        <end position="275"/>
    </location>
</feature>
<name>A0A4R5EPI1_9RHOB</name>
<feature type="transmembrane region" description="Helical" evidence="5">
    <location>
        <begin position="66"/>
        <end position="85"/>
    </location>
</feature>
<feature type="signal peptide" evidence="6">
    <location>
        <begin position="1"/>
        <end position="16"/>
    </location>
</feature>
<keyword evidence="3 5" id="KW-1133">Transmembrane helix</keyword>
<accession>A0A4R5EPI1</accession>
<feature type="transmembrane region" description="Helical" evidence="5">
    <location>
        <begin position="203"/>
        <end position="224"/>
    </location>
</feature>
<dbReference type="RefSeq" id="WP_132830161.1">
    <property type="nucleotide sequence ID" value="NZ_SMFP01000009.1"/>
</dbReference>
<dbReference type="PANTHER" id="PTHR32322:SF9">
    <property type="entry name" value="AMINO-ACID METABOLITE EFFLUX PUMP-RELATED"/>
    <property type="match status" value="1"/>
</dbReference>
<keyword evidence="6" id="KW-0732">Signal</keyword>
<dbReference type="InterPro" id="IPR000620">
    <property type="entry name" value="EamA_dom"/>
</dbReference>
<organism evidence="8 9">
    <name type="scientific">Antarcticimicrobium sediminis</name>
    <dbReference type="NCBI Taxonomy" id="2546227"/>
    <lineage>
        <taxon>Bacteria</taxon>
        <taxon>Pseudomonadati</taxon>
        <taxon>Pseudomonadota</taxon>
        <taxon>Alphaproteobacteria</taxon>
        <taxon>Rhodobacterales</taxon>
        <taxon>Paracoccaceae</taxon>
        <taxon>Antarcticimicrobium</taxon>
    </lineage>
</organism>
<dbReference type="Proteomes" id="UP000294662">
    <property type="component" value="Unassembled WGS sequence"/>
</dbReference>
<feature type="chain" id="PRO_5020681245" evidence="6">
    <location>
        <begin position="17"/>
        <end position="281"/>
    </location>
</feature>
<comment type="subcellular location">
    <subcellularLocation>
        <location evidence="1">Membrane</location>
        <topology evidence="1">Multi-pass membrane protein</topology>
    </subcellularLocation>
</comment>
<dbReference type="Pfam" id="PF00892">
    <property type="entry name" value="EamA"/>
    <property type="match status" value="1"/>
</dbReference>